<dbReference type="Proteomes" id="UP000503313">
    <property type="component" value="Chromosome"/>
</dbReference>
<sequence length="198" mass="22842">MKESNIFIIYETDREKKILNDFVTTVNKNGISITMEEVPSQPKMGVEWLMATAVVIYLAKPYFNSFLSEMGKDHYQLLKKGLLDLKDCFFGDNVAKRVLIPSSSSPNKLKDKSGKYSLDFSIMAEANNGNRFKLLIPKEITNQEYTNTITSFLMFLEKYNNNEVKEIPNEFIFSKTILLSYNSELDKLEFINPFAKIK</sequence>
<gene>
    <name evidence="1" type="ORF">ADFLV_1343</name>
</gene>
<dbReference type="RefSeq" id="WP_129012214.1">
    <property type="nucleotide sequence ID" value="NZ_CP053835.1"/>
</dbReference>
<dbReference type="EMBL" id="CP053835">
    <property type="protein sequence ID" value="QKF77374.1"/>
    <property type="molecule type" value="Genomic_DNA"/>
</dbReference>
<protein>
    <submittedName>
        <fullName evidence="1">Uncharacterized protein</fullName>
    </submittedName>
</protein>
<dbReference type="AlphaFoldDB" id="A0AAE7E7A8"/>
<organism evidence="1 2">
    <name type="scientific">Arcobacter defluvii</name>
    <dbReference type="NCBI Taxonomy" id="873191"/>
    <lineage>
        <taxon>Bacteria</taxon>
        <taxon>Pseudomonadati</taxon>
        <taxon>Campylobacterota</taxon>
        <taxon>Epsilonproteobacteria</taxon>
        <taxon>Campylobacterales</taxon>
        <taxon>Arcobacteraceae</taxon>
        <taxon>Arcobacter</taxon>
    </lineage>
</organism>
<accession>A0AAE7E7A8</accession>
<keyword evidence="2" id="KW-1185">Reference proteome</keyword>
<evidence type="ECO:0000313" key="2">
    <source>
        <dbReference type="Proteomes" id="UP000503313"/>
    </source>
</evidence>
<name>A0AAE7E7A8_9BACT</name>
<proteinExistence type="predicted"/>
<evidence type="ECO:0000313" key="1">
    <source>
        <dbReference type="EMBL" id="QKF77374.1"/>
    </source>
</evidence>
<reference evidence="1 2" key="1">
    <citation type="submission" date="2020-05" db="EMBL/GenBank/DDBJ databases">
        <title>Complete genome sequencing of Campylobacter and Arcobacter type strains.</title>
        <authorList>
            <person name="Miller W.G."/>
            <person name="Yee E."/>
        </authorList>
    </citation>
    <scope>NUCLEOTIDE SEQUENCE [LARGE SCALE GENOMIC DNA]</scope>
    <source>
        <strain evidence="1 2">LMG 25694</strain>
    </source>
</reference>
<dbReference type="KEGG" id="adz:ADFLV_1343"/>